<evidence type="ECO:0000256" key="8">
    <source>
        <dbReference type="ARBA" id="ARBA00022777"/>
    </source>
</evidence>
<evidence type="ECO:0000256" key="6">
    <source>
        <dbReference type="ARBA" id="ARBA00022679"/>
    </source>
</evidence>
<dbReference type="SMART" id="SM00387">
    <property type="entry name" value="HATPase_c"/>
    <property type="match status" value="1"/>
</dbReference>
<keyword evidence="7 12" id="KW-0812">Transmembrane</keyword>
<evidence type="ECO:0000256" key="11">
    <source>
        <dbReference type="ARBA" id="ARBA00023136"/>
    </source>
</evidence>
<comment type="subcellular location">
    <subcellularLocation>
        <location evidence="2">Cell membrane</location>
        <topology evidence="2">Multi-pass membrane protein</topology>
    </subcellularLocation>
</comment>
<protein>
    <recommendedName>
        <fullName evidence="3">histidine kinase</fullName>
        <ecNumber evidence="3">2.7.13.3</ecNumber>
    </recommendedName>
</protein>
<dbReference type="InterPro" id="IPR050351">
    <property type="entry name" value="BphY/WalK/GraS-like"/>
</dbReference>
<comment type="catalytic activity">
    <reaction evidence="1">
        <text>ATP + protein L-histidine = ADP + protein N-phospho-L-histidine.</text>
        <dbReference type="EC" id="2.7.13.3"/>
    </reaction>
</comment>
<evidence type="ECO:0000313" key="14">
    <source>
        <dbReference type="EMBL" id="WEG73537.1"/>
    </source>
</evidence>
<dbReference type="GO" id="GO:0016036">
    <property type="term" value="P:cellular response to phosphate starvation"/>
    <property type="evidence" value="ECO:0007669"/>
    <property type="project" value="TreeGrafter"/>
</dbReference>
<dbReference type="PRINTS" id="PR00344">
    <property type="entry name" value="BCTRLSENSOR"/>
</dbReference>
<dbReference type="PANTHER" id="PTHR45453">
    <property type="entry name" value="PHOSPHATE REGULON SENSOR PROTEIN PHOR"/>
    <property type="match status" value="1"/>
</dbReference>
<dbReference type="EMBL" id="CP110232">
    <property type="protein sequence ID" value="WEG73537.1"/>
    <property type="molecule type" value="Genomic_DNA"/>
</dbReference>
<dbReference type="CDD" id="cd00082">
    <property type="entry name" value="HisKA"/>
    <property type="match status" value="1"/>
</dbReference>
<feature type="domain" description="Histidine kinase" evidence="13">
    <location>
        <begin position="126"/>
        <end position="336"/>
    </location>
</feature>
<dbReference type="EC" id="2.7.13.3" evidence="3"/>
<accession>A0AAF0CVL5</accession>
<sequence>MTLFKFLKDKRSILFIWLLFLCLTCLILWLTPSVHINWDAILYLFILQSLVLIVYLTLSFRKKKNWFQQLSEPAFNLSEPEYFEFQTLSEEHKLIANYLEDLMTQQQTVLEQQITAQQEQRDFIDSWVHEIKVPLASIKLITETIEEEIPERQFYQLENNTLKIESYVDQVLYYSRLDSFSRDYLIQESSLKQIIQPVIRQHANYFIEHNLHYAVEGPDFEVLTDKKWLAFILNQIISNAIKYTPDNGQITLKLSHNERGTWLEISDTGIGIALEDQRRVFDKGFTGQNGRNQTHRSTGLGLYLAKSLAKKLGHPIYLESTVDKGTTVSLLFPKIAYYTDGVEEKLL</sequence>
<dbReference type="InterPro" id="IPR004358">
    <property type="entry name" value="Sig_transdc_His_kin-like_C"/>
</dbReference>
<evidence type="ECO:0000313" key="15">
    <source>
        <dbReference type="Proteomes" id="UP001179647"/>
    </source>
</evidence>
<dbReference type="Gene3D" id="1.10.287.130">
    <property type="match status" value="1"/>
</dbReference>
<gene>
    <name evidence="14" type="ORF">OL234_01100</name>
</gene>
<dbReference type="InterPro" id="IPR005467">
    <property type="entry name" value="His_kinase_dom"/>
</dbReference>
<name>A0AAF0CVL5_9ENTE</name>
<dbReference type="PROSITE" id="PS50109">
    <property type="entry name" value="HIS_KIN"/>
    <property type="match status" value="1"/>
</dbReference>
<keyword evidence="9 12" id="KW-1133">Transmembrane helix</keyword>
<dbReference type="SUPFAM" id="SSF55874">
    <property type="entry name" value="ATPase domain of HSP90 chaperone/DNA topoisomerase II/histidine kinase"/>
    <property type="match status" value="1"/>
</dbReference>
<evidence type="ECO:0000256" key="7">
    <source>
        <dbReference type="ARBA" id="ARBA00022692"/>
    </source>
</evidence>
<dbReference type="InterPro" id="IPR036890">
    <property type="entry name" value="HATPase_C_sf"/>
</dbReference>
<dbReference type="Pfam" id="PF00512">
    <property type="entry name" value="HisKA"/>
    <property type="match status" value="1"/>
</dbReference>
<dbReference type="GO" id="GO:0005886">
    <property type="term" value="C:plasma membrane"/>
    <property type="evidence" value="ECO:0007669"/>
    <property type="project" value="UniProtKB-SubCell"/>
</dbReference>
<feature type="transmembrane region" description="Helical" evidence="12">
    <location>
        <begin position="40"/>
        <end position="58"/>
    </location>
</feature>
<dbReference type="Pfam" id="PF02518">
    <property type="entry name" value="HATPase_c"/>
    <property type="match status" value="1"/>
</dbReference>
<dbReference type="SUPFAM" id="SSF47384">
    <property type="entry name" value="Homodimeric domain of signal transducing histidine kinase"/>
    <property type="match status" value="1"/>
</dbReference>
<keyword evidence="5" id="KW-0597">Phosphoprotein</keyword>
<evidence type="ECO:0000256" key="10">
    <source>
        <dbReference type="ARBA" id="ARBA00023012"/>
    </source>
</evidence>
<dbReference type="RefSeq" id="WP_275469336.1">
    <property type="nucleotide sequence ID" value="NZ_CP110232.1"/>
</dbReference>
<proteinExistence type="predicted"/>
<keyword evidence="15" id="KW-1185">Reference proteome</keyword>
<evidence type="ECO:0000259" key="13">
    <source>
        <dbReference type="PROSITE" id="PS50109"/>
    </source>
</evidence>
<dbReference type="Gene3D" id="3.30.565.10">
    <property type="entry name" value="Histidine kinase-like ATPase, C-terminal domain"/>
    <property type="match status" value="1"/>
</dbReference>
<dbReference type="AlphaFoldDB" id="A0AAF0CVL5"/>
<reference evidence="14" key="1">
    <citation type="submission" date="2022-10" db="EMBL/GenBank/DDBJ databases">
        <title>Vagococcus sp. isolated from poultry meat.</title>
        <authorList>
            <person name="Johansson P."/>
            <person name="Bjorkroth J."/>
        </authorList>
    </citation>
    <scope>NUCLEOTIDE SEQUENCE</scope>
    <source>
        <strain evidence="14">STAA11</strain>
    </source>
</reference>
<dbReference type="GO" id="GO:0000155">
    <property type="term" value="F:phosphorelay sensor kinase activity"/>
    <property type="evidence" value="ECO:0007669"/>
    <property type="project" value="InterPro"/>
</dbReference>
<keyword evidence="8 14" id="KW-0418">Kinase</keyword>
<evidence type="ECO:0000256" key="12">
    <source>
        <dbReference type="SAM" id="Phobius"/>
    </source>
</evidence>
<evidence type="ECO:0000256" key="9">
    <source>
        <dbReference type="ARBA" id="ARBA00022989"/>
    </source>
</evidence>
<feature type="transmembrane region" description="Helical" evidence="12">
    <location>
        <begin position="12"/>
        <end position="34"/>
    </location>
</feature>
<dbReference type="PANTHER" id="PTHR45453:SF2">
    <property type="entry name" value="HISTIDINE KINASE"/>
    <property type="match status" value="1"/>
</dbReference>
<keyword evidence="6" id="KW-0808">Transferase</keyword>
<keyword evidence="4" id="KW-1003">Cell membrane</keyword>
<keyword evidence="10" id="KW-0902">Two-component regulatory system</keyword>
<evidence type="ECO:0000256" key="4">
    <source>
        <dbReference type="ARBA" id="ARBA00022475"/>
    </source>
</evidence>
<keyword evidence="11 12" id="KW-0472">Membrane</keyword>
<dbReference type="Proteomes" id="UP001179647">
    <property type="component" value="Chromosome"/>
</dbReference>
<evidence type="ECO:0000256" key="2">
    <source>
        <dbReference type="ARBA" id="ARBA00004651"/>
    </source>
</evidence>
<dbReference type="KEGG" id="vie:OL234_01100"/>
<evidence type="ECO:0000256" key="5">
    <source>
        <dbReference type="ARBA" id="ARBA00022553"/>
    </source>
</evidence>
<dbReference type="SMART" id="SM00388">
    <property type="entry name" value="HisKA"/>
    <property type="match status" value="1"/>
</dbReference>
<organism evidence="14 15">
    <name type="scientific">Vagococcus intermedius</name>
    <dbReference type="NCBI Taxonomy" id="2991418"/>
    <lineage>
        <taxon>Bacteria</taxon>
        <taxon>Bacillati</taxon>
        <taxon>Bacillota</taxon>
        <taxon>Bacilli</taxon>
        <taxon>Lactobacillales</taxon>
        <taxon>Enterococcaceae</taxon>
        <taxon>Vagococcus</taxon>
    </lineage>
</organism>
<dbReference type="InterPro" id="IPR003594">
    <property type="entry name" value="HATPase_dom"/>
</dbReference>
<dbReference type="InterPro" id="IPR003661">
    <property type="entry name" value="HisK_dim/P_dom"/>
</dbReference>
<dbReference type="InterPro" id="IPR036097">
    <property type="entry name" value="HisK_dim/P_sf"/>
</dbReference>
<evidence type="ECO:0000256" key="1">
    <source>
        <dbReference type="ARBA" id="ARBA00000085"/>
    </source>
</evidence>
<dbReference type="GO" id="GO:0004721">
    <property type="term" value="F:phosphoprotein phosphatase activity"/>
    <property type="evidence" value="ECO:0007669"/>
    <property type="project" value="TreeGrafter"/>
</dbReference>
<evidence type="ECO:0000256" key="3">
    <source>
        <dbReference type="ARBA" id="ARBA00012438"/>
    </source>
</evidence>